<feature type="modified residue" description="4-aspartylphosphate" evidence="9">
    <location>
        <position position="102"/>
    </location>
</feature>
<dbReference type="PROSITE" id="PS51755">
    <property type="entry name" value="OMPR_PHOB"/>
    <property type="match status" value="1"/>
</dbReference>
<dbReference type="SMART" id="SM00448">
    <property type="entry name" value="REC"/>
    <property type="match status" value="1"/>
</dbReference>
<feature type="domain" description="Response regulatory" evidence="11">
    <location>
        <begin position="53"/>
        <end position="167"/>
    </location>
</feature>
<dbReference type="SUPFAM" id="SSF46894">
    <property type="entry name" value="C-terminal effector domain of the bipartite response regulators"/>
    <property type="match status" value="1"/>
</dbReference>
<keyword evidence="7" id="KW-0010">Activator</keyword>
<dbReference type="InterPro" id="IPR001867">
    <property type="entry name" value="OmpR/PhoB-type_DNA-bd"/>
</dbReference>
<protein>
    <submittedName>
        <fullName evidence="13">DNA-binding transcriptional regulator QseB</fullName>
    </submittedName>
</protein>
<gene>
    <name evidence="13" type="primary">ygiX</name>
    <name evidence="13" type="ordered locus">STM14_3849</name>
</gene>
<dbReference type="KEGG" id="seo:STM14_3849"/>
<evidence type="ECO:0000259" key="12">
    <source>
        <dbReference type="PROSITE" id="PS51755"/>
    </source>
</evidence>
<organism evidence="13 14">
    <name type="scientific">Salmonella typhimurium (strain 14028s / SGSC 2262)</name>
    <dbReference type="NCBI Taxonomy" id="588858"/>
    <lineage>
        <taxon>Bacteria</taxon>
        <taxon>Pseudomonadati</taxon>
        <taxon>Pseudomonadota</taxon>
        <taxon>Gammaproteobacteria</taxon>
        <taxon>Enterobacterales</taxon>
        <taxon>Enterobacteriaceae</taxon>
        <taxon>Salmonella</taxon>
    </lineage>
</organism>
<evidence type="ECO:0000259" key="11">
    <source>
        <dbReference type="PROSITE" id="PS50110"/>
    </source>
</evidence>
<keyword evidence="4" id="KW-0902">Two-component regulatory system</keyword>
<feature type="DNA-binding region" description="OmpR/PhoB-type" evidence="10">
    <location>
        <begin position="175"/>
        <end position="269"/>
    </location>
</feature>
<dbReference type="PANTHER" id="PTHR48111:SF35">
    <property type="entry name" value="TRANSCRIPTIONAL REGULATORY PROTEIN QSEB"/>
    <property type="match status" value="1"/>
</dbReference>
<dbReference type="InterPro" id="IPR016032">
    <property type="entry name" value="Sig_transdc_resp-reg_C-effctor"/>
</dbReference>
<evidence type="ECO:0000256" key="2">
    <source>
        <dbReference type="ARBA" id="ARBA00022490"/>
    </source>
</evidence>
<dbReference type="InterPro" id="IPR036388">
    <property type="entry name" value="WH-like_DNA-bd_sf"/>
</dbReference>
<evidence type="ECO:0000256" key="4">
    <source>
        <dbReference type="ARBA" id="ARBA00023012"/>
    </source>
</evidence>
<feature type="domain" description="OmpR/PhoB-type" evidence="12">
    <location>
        <begin position="175"/>
        <end position="269"/>
    </location>
</feature>
<dbReference type="CDD" id="cd17624">
    <property type="entry name" value="REC_OmpR_PmrA-like"/>
    <property type="match status" value="1"/>
</dbReference>
<keyword evidence="6 10" id="KW-0238">DNA-binding</keyword>
<dbReference type="Pfam" id="PF00486">
    <property type="entry name" value="Trans_reg_C"/>
    <property type="match status" value="1"/>
</dbReference>
<dbReference type="PATRIC" id="fig|588858.6.peg.3531"/>
<proteinExistence type="predicted"/>
<evidence type="ECO:0000256" key="1">
    <source>
        <dbReference type="ARBA" id="ARBA00004496"/>
    </source>
</evidence>
<keyword evidence="8" id="KW-0804">Transcription</keyword>
<dbReference type="SUPFAM" id="SSF52172">
    <property type="entry name" value="CheY-like"/>
    <property type="match status" value="1"/>
</dbReference>
<evidence type="ECO:0000256" key="3">
    <source>
        <dbReference type="ARBA" id="ARBA00022553"/>
    </source>
</evidence>
<evidence type="ECO:0000256" key="8">
    <source>
        <dbReference type="ARBA" id="ARBA00023163"/>
    </source>
</evidence>
<dbReference type="InterPro" id="IPR011006">
    <property type="entry name" value="CheY-like_superfamily"/>
</dbReference>
<dbReference type="Proteomes" id="UP000002695">
    <property type="component" value="Chromosome"/>
</dbReference>
<dbReference type="InterPro" id="IPR039420">
    <property type="entry name" value="WalR-like"/>
</dbReference>
<dbReference type="SMART" id="SM00862">
    <property type="entry name" value="Trans_reg_C"/>
    <property type="match status" value="1"/>
</dbReference>
<evidence type="ECO:0000256" key="5">
    <source>
        <dbReference type="ARBA" id="ARBA00023015"/>
    </source>
</evidence>
<comment type="subcellular location">
    <subcellularLocation>
        <location evidence="1">Cytoplasm</location>
    </subcellularLocation>
</comment>
<dbReference type="GO" id="GO:0006355">
    <property type="term" value="P:regulation of DNA-templated transcription"/>
    <property type="evidence" value="ECO:0007669"/>
    <property type="project" value="InterPro"/>
</dbReference>
<dbReference type="Gene3D" id="1.10.10.10">
    <property type="entry name" value="Winged helix-like DNA-binding domain superfamily/Winged helix DNA-binding domain"/>
    <property type="match status" value="1"/>
</dbReference>
<dbReference type="EMBL" id="CP001363">
    <property type="protein sequence ID" value="ACY90252.1"/>
    <property type="molecule type" value="Genomic_DNA"/>
</dbReference>
<evidence type="ECO:0000256" key="6">
    <source>
        <dbReference type="ARBA" id="ARBA00023125"/>
    </source>
</evidence>
<dbReference type="Gene3D" id="6.10.250.690">
    <property type="match status" value="1"/>
</dbReference>
<dbReference type="NCBIfam" id="NF007663">
    <property type="entry name" value="PRK10336.1"/>
    <property type="match status" value="1"/>
</dbReference>
<sequence length="270" mass="30192">MITFPFHVVSDPFNKVILNNFLRQKKNLFFCTSPAATRLTDGNASYRKEEQMRILLVEDDTLIGDGIKAGLSKMGFSVDWFTEGRPGKEALYSAPYDAVILDLTLPGMDGRDILREWREKGKQEPVLILTARDALAERVEGLRLGADDYLCKPFALIEVAARLEALVRRASGQASSELRHGQVTLNPGNLVATLAGEPLALKPKEFALLELLLRNKGRVLPRKLIEEKLYNWDDDVSSNAVEVHVHHLRRKLGSEFIRTVHGIGYTLGDA</sequence>
<dbReference type="PANTHER" id="PTHR48111">
    <property type="entry name" value="REGULATOR OF RPOS"/>
    <property type="match status" value="1"/>
</dbReference>
<evidence type="ECO:0000313" key="14">
    <source>
        <dbReference type="Proteomes" id="UP000002695"/>
    </source>
</evidence>
<name>A0A0F6B6V5_SALT1</name>
<evidence type="ECO:0000256" key="7">
    <source>
        <dbReference type="ARBA" id="ARBA00023159"/>
    </source>
</evidence>
<dbReference type="GO" id="GO:0005829">
    <property type="term" value="C:cytosol"/>
    <property type="evidence" value="ECO:0007669"/>
    <property type="project" value="TreeGrafter"/>
</dbReference>
<dbReference type="GO" id="GO:0032993">
    <property type="term" value="C:protein-DNA complex"/>
    <property type="evidence" value="ECO:0007669"/>
    <property type="project" value="TreeGrafter"/>
</dbReference>
<dbReference type="GO" id="GO:0000156">
    <property type="term" value="F:phosphorelay response regulator activity"/>
    <property type="evidence" value="ECO:0007669"/>
    <property type="project" value="TreeGrafter"/>
</dbReference>
<dbReference type="InterPro" id="IPR001789">
    <property type="entry name" value="Sig_transdc_resp-reg_receiver"/>
</dbReference>
<dbReference type="HOGENOM" id="CLU_000445_30_1_6"/>
<reference evidence="13 14" key="1">
    <citation type="journal article" date="2010" name="J. Bacteriol.">
        <title>Short-term signatures of evolutionary change in the Salmonella enterica serovar typhimurium 14028 genome.</title>
        <authorList>
            <person name="Jarvik T."/>
            <person name="Smillie C."/>
            <person name="Groisman E.A."/>
            <person name="Ochman H."/>
        </authorList>
    </citation>
    <scope>NUCLEOTIDE SEQUENCE [LARGE SCALE GENOMIC DNA]</scope>
    <source>
        <strain evidence="14">14028s / SGSC 2262</strain>
    </source>
</reference>
<dbReference type="PROSITE" id="PS50110">
    <property type="entry name" value="RESPONSE_REGULATORY"/>
    <property type="match status" value="1"/>
</dbReference>
<accession>A0A0F6B6V5</accession>
<evidence type="ECO:0000256" key="10">
    <source>
        <dbReference type="PROSITE-ProRule" id="PRU01091"/>
    </source>
</evidence>
<keyword evidence="3 9" id="KW-0597">Phosphoprotein</keyword>
<dbReference type="Gene3D" id="3.40.50.2300">
    <property type="match status" value="1"/>
</dbReference>
<dbReference type="Pfam" id="PF00072">
    <property type="entry name" value="Response_reg"/>
    <property type="match status" value="1"/>
</dbReference>
<dbReference type="AlphaFoldDB" id="A0A0F6B6V5"/>
<keyword evidence="2" id="KW-0963">Cytoplasm</keyword>
<evidence type="ECO:0000313" key="13">
    <source>
        <dbReference type="EMBL" id="ACY90252.1"/>
    </source>
</evidence>
<dbReference type="CDD" id="cd00383">
    <property type="entry name" value="trans_reg_C"/>
    <property type="match status" value="1"/>
</dbReference>
<evidence type="ECO:0000256" key="9">
    <source>
        <dbReference type="PROSITE-ProRule" id="PRU00169"/>
    </source>
</evidence>
<keyword evidence="5" id="KW-0805">Transcription regulation</keyword>
<dbReference type="GO" id="GO:0000976">
    <property type="term" value="F:transcription cis-regulatory region binding"/>
    <property type="evidence" value="ECO:0007669"/>
    <property type="project" value="TreeGrafter"/>
</dbReference>
<keyword evidence="14" id="KW-1185">Reference proteome</keyword>
<dbReference type="FunFam" id="3.40.50.2300:FF:000002">
    <property type="entry name" value="DNA-binding response regulator PhoP"/>
    <property type="match status" value="1"/>
</dbReference>